<keyword evidence="2" id="KW-1185">Reference proteome</keyword>
<name>A0ABW2RDU4_9BURK</name>
<dbReference type="PROSITE" id="PS51257">
    <property type="entry name" value="PROKAR_LIPOPROTEIN"/>
    <property type="match status" value="1"/>
</dbReference>
<evidence type="ECO:0008006" key="3">
    <source>
        <dbReference type="Google" id="ProtNLM"/>
    </source>
</evidence>
<reference evidence="2" key="1">
    <citation type="journal article" date="2019" name="Int. J. Syst. Evol. Microbiol.">
        <title>The Global Catalogue of Microorganisms (GCM) 10K type strain sequencing project: providing services to taxonomists for standard genome sequencing and annotation.</title>
        <authorList>
            <consortium name="The Broad Institute Genomics Platform"/>
            <consortium name="The Broad Institute Genome Sequencing Center for Infectious Disease"/>
            <person name="Wu L."/>
            <person name="Ma J."/>
        </authorList>
    </citation>
    <scope>NUCLEOTIDE SEQUENCE [LARGE SCALE GENOMIC DNA]</scope>
    <source>
        <strain evidence="2">CCUG 54518</strain>
    </source>
</reference>
<evidence type="ECO:0000313" key="1">
    <source>
        <dbReference type="EMBL" id="MFC7436217.1"/>
    </source>
</evidence>
<organism evidence="1 2">
    <name type="scientific">Hydrogenophaga bisanensis</name>
    <dbReference type="NCBI Taxonomy" id="439611"/>
    <lineage>
        <taxon>Bacteria</taxon>
        <taxon>Pseudomonadati</taxon>
        <taxon>Pseudomonadota</taxon>
        <taxon>Betaproteobacteria</taxon>
        <taxon>Burkholderiales</taxon>
        <taxon>Comamonadaceae</taxon>
        <taxon>Hydrogenophaga</taxon>
    </lineage>
</organism>
<protein>
    <recommendedName>
        <fullName evidence="3">Lipoprotein</fullName>
    </recommendedName>
</protein>
<dbReference type="Proteomes" id="UP001596495">
    <property type="component" value="Unassembled WGS sequence"/>
</dbReference>
<gene>
    <name evidence="1" type="ORF">ACFQNJ_17045</name>
</gene>
<accession>A0ABW2RDU4</accession>
<dbReference type="RefSeq" id="WP_382259703.1">
    <property type="nucleotide sequence ID" value="NZ_JBHTBX010000015.1"/>
</dbReference>
<proteinExistence type="predicted"/>
<comment type="caution">
    <text evidence="1">The sequence shown here is derived from an EMBL/GenBank/DDBJ whole genome shotgun (WGS) entry which is preliminary data.</text>
</comment>
<evidence type="ECO:0000313" key="2">
    <source>
        <dbReference type="Proteomes" id="UP001596495"/>
    </source>
</evidence>
<sequence>MIRTREFLKAVGLCAVLASAGCATHEQVYQGATFLTAPVDISTAWLNDRGDLYVVPEKGVVIDQVVNTDGNDVTYRLDGSYLLFPASEIADSSELRFLIEKRWRRLPLVLPRNSRKSV</sequence>
<dbReference type="EMBL" id="JBHTBX010000015">
    <property type="protein sequence ID" value="MFC7436217.1"/>
    <property type="molecule type" value="Genomic_DNA"/>
</dbReference>